<evidence type="ECO:0000256" key="3">
    <source>
        <dbReference type="ARBA" id="ARBA00022771"/>
    </source>
</evidence>
<feature type="domain" description="C2H2-type" evidence="8">
    <location>
        <begin position="209"/>
        <end position="236"/>
    </location>
</feature>
<keyword evidence="2" id="KW-0677">Repeat</keyword>
<evidence type="ECO:0000256" key="2">
    <source>
        <dbReference type="ARBA" id="ARBA00022737"/>
    </source>
</evidence>
<dbReference type="OrthoDB" id="5814109at2759"/>
<dbReference type="PANTHER" id="PTHR24393">
    <property type="entry name" value="ZINC FINGER PROTEIN"/>
    <property type="match status" value="1"/>
</dbReference>
<dbReference type="Gene3D" id="3.30.160.60">
    <property type="entry name" value="Classic Zinc Finger"/>
    <property type="match status" value="1"/>
</dbReference>
<keyword evidence="10" id="KW-1185">Reference proteome</keyword>
<accession>A0A2G5SG82</accession>
<evidence type="ECO:0000259" key="8">
    <source>
        <dbReference type="PROSITE" id="PS50157"/>
    </source>
</evidence>
<evidence type="ECO:0000256" key="1">
    <source>
        <dbReference type="ARBA" id="ARBA00022723"/>
    </source>
</evidence>
<feature type="domain" description="C2H2-type" evidence="8">
    <location>
        <begin position="96"/>
        <end position="124"/>
    </location>
</feature>
<dbReference type="EMBL" id="PDUG01000010">
    <property type="protein sequence ID" value="PIC13919.1"/>
    <property type="molecule type" value="Genomic_DNA"/>
</dbReference>
<dbReference type="PANTHER" id="PTHR24393:SF34">
    <property type="entry name" value="PR_SET DOMAIN 13"/>
    <property type="match status" value="1"/>
</dbReference>
<evidence type="ECO:0000256" key="4">
    <source>
        <dbReference type="ARBA" id="ARBA00022833"/>
    </source>
</evidence>
<evidence type="ECO:0000313" key="9">
    <source>
        <dbReference type="EMBL" id="PIC13919.1"/>
    </source>
</evidence>
<dbReference type="InterPro" id="IPR013087">
    <property type="entry name" value="Znf_C2H2_type"/>
</dbReference>
<keyword evidence="1" id="KW-0479">Metal-binding</keyword>
<proteinExistence type="predicted"/>
<comment type="caution">
    <text evidence="9">The sequence shown here is derived from an EMBL/GenBank/DDBJ whole genome shotgun (WGS) entry which is preliminary data.</text>
</comment>
<dbReference type="PROSITE" id="PS50157">
    <property type="entry name" value="ZINC_FINGER_C2H2_2"/>
    <property type="match status" value="2"/>
</dbReference>
<evidence type="ECO:0000256" key="6">
    <source>
        <dbReference type="PROSITE-ProRule" id="PRU00042"/>
    </source>
</evidence>
<dbReference type="STRING" id="1611254.A0A2G5SG82"/>
<name>A0A2G5SG82_9PELO</name>
<dbReference type="GO" id="GO:0001228">
    <property type="term" value="F:DNA-binding transcription activator activity, RNA polymerase II-specific"/>
    <property type="evidence" value="ECO:0007669"/>
    <property type="project" value="TreeGrafter"/>
</dbReference>
<reference evidence="10" key="1">
    <citation type="submission" date="2017-10" db="EMBL/GenBank/DDBJ databases">
        <title>Rapid genome shrinkage in a self-fertile nematode reveals novel sperm competition proteins.</title>
        <authorList>
            <person name="Yin D."/>
            <person name="Schwarz E.M."/>
            <person name="Thomas C.G."/>
            <person name="Felde R.L."/>
            <person name="Korf I.F."/>
            <person name="Cutter A.D."/>
            <person name="Schartner C.M."/>
            <person name="Ralston E.J."/>
            <person name="Meyer B.J."/>
            <person name="Haag E.S."/>
        </authorList>
    </citation>
    <scope>NUCLEOTIDE SEQUENCE [LARGE SCALE GENOMIC DNA]</scope>
    <source>
        <strain evidence="10">JU1422</strain>
    </source>
</reference>
<dbReference type="SMART" id="SM00355">
    <property type="entry name" value="ZnF_C2H2"/>
    <property type="match status" value="5"/>
</dbReference>
<protein>
    <recommendedName>
        <fullName evidence="8">C2H2-type domain-containing protein</fullName>
    </recommendedName>
</protein>
<keyword evidence="4" id="KW-0862">Zinc</keyword>
<dbReference type="GO" id="GO:0008270">
    <property type="term" value="F:zinc ion binding"/>
    <property type="evidence" value="ECO:0007669"/>
    <property type="project" value="UniProtKB-KW"/>
</dbReference>
<feature type="region of interest" description="Disordered" evidence="7">
    <location>
        <begin position="346"/>
        <end position="376"/>
    </location>
</feature>
<sequence>MSETFEISDTSSSSHSLVSENGKKYYCLNPPAAAETKPETSQAQIEVVESGPLVYASNCVPRAPSSGPMHYYGDTLVVRNAREMFNNIDILADGRYFCCVCKRPYKTHATLTAHLRGSHLRQESRCLESGCNHVSLTENERRKHQKMHDKTKYPKFSRESLELHQKIENVTIPEPKYPGENVLREQTNKNTKEVPGMNYTVDKRGKYKYSCTKCDQHFHNQYYAARHSELHSNSPKQCFYCGEIRQGTMDLQVHYMRFHKQEGVRTITCKACERAFTTTTLFRNHANQTECELGELSKQKMKKRTCVSACRNLLIRQDIYYGELPEGTMIDALTLNRLNFFRKRQEEREQMGGTSETVKEEPSDAAVPSSSTSQEDIFDCSSNSLIQTEFGLKKFKEFKTSRATTKRGIDDGGNDDDSSSSAKKVLTAQNTYSQEVPMTTATTQQNLDWNNPNIIYPPVTFGYDPLIGTYPDFQPMQQFTQFQSYYSSQPPAYQEPLYNDIPVVKQEEVTTDSNYSNPEPREPLSGTSDIASELLNQQEEVDVVFEELDKLDFVMPTSPDPDNNDDDLEGMFNF</sequence>
<evidence type="ECO:0000256" key="5">
    <source>
        <dbReference type="ARBA" id="ARBA00023242"/>
    </source>
</evidence>
<feature type="compositionally biased region" description="Acidic residues" evidence="7">
    <location>
        <begin position="562"/>
        <end position="574"/>
    </location>
</feature>
<organism evidence="9 10">
    <name type="scientific">Caenorhabditis nigoni</name>
    <dbReference type="NCBI Taxonomy" id="1611254"/>
    <lineage>
        <taxon>Eukaryota</taxon>
        <taxon>Metazoa</taxon>
        <taxon>Ecdysozoa</taxon>
        <taxon>Nematoda</taxon>
        <taxon>Chromadorea</taxon>
        <taxon>Rhabditida</taxon>
        <taxon>Rhabditina</taxon>
        <taxon>Rhabditomorpha</taxon>
        <taxon>Rhabditoidea</taxon>
        <taxon>Rhabditidae</taxon>
        <taxon>Peloderinae</taxon>
        <taxon>Caenorhabditis</taxon>
    </lineage>
</organism>
<dbReference type="PROSITE" id="PS00028">
    <property type="entry name" value="ZINC_FINGER_C2H2_1"/>
    <property type="match status" value="2"/>
</dbReference>
<keyword evidence="5" id="KW-0539">Nucleus</keyword>
<dbReference type="GO" id="GO:0000978">
    <property type="term" value="F:RNA polymerase II cis-regulatory region sequence-specific DNA binding"/>
    <property type="evidence" value="ECO:0007669"/>
    <property type="project" value="TreeGrafter"/>
</dbReference>
<dbReference type="Proteomes" id="UP000230233">
    <property type="component" value="Unassembled WGS sequence"/>
</dbReference>
<feature type="region of interest" description="Disordered" evidence="7">
    <location>
        <begin position="554"/>
        <end position="574"/>
    </location>
</feature>
<evidence type="ECO:0000313" key="10">
    <source>
        <dbReference type="Proteomes" id="UP000230233"/>
    </source>
</evidence>
<dbReference type="GO" id="GO:0005634">
    <property type="term" value="C:nucleus"/>
    <property type="evidence" value="ECO:0007669"/>
    <property type="project" value="TreeGrafter"/>
</dbReference>
<keyword evidence="3 6" id="KW-0863">Zinc-finger</keyword>
<gene>
    <name evidence="9" type="primary">Cni-ztf-1</name>
    <name evidence="9" type="ORF">B9Z55_027497</name>
</gene>
<dbReference type="AlphaFoldDB" id="A0A2G5SG82"/>
<evidence type="ECO:0000256" key="7">
    <source>
        <dbReference type="SAM" id="MobiDB-lite"/>
    </source>
</evidence>